<dbReference type="InterPro" id="IPR048332">
    <property type="entry name" value="GD_AH_C"/>
</dbReference>
<feature type="domain" description="D-galactarate/Altronate dehydratase C-terminal" evidence="1">
    <location>
        <begin position="4"/>
        <end position="155"/>
    </location>
</feature>
<name>A0A615QZB4_SALET</name>
<dbReference type="InterPro" id="IPR052172">
    <property type="entry name" value="UxaA_altronate/galactarate_dh"/>
</dbReference>
<evidence type="ECO:0000259" key="1">
    <source>
        <dbReference type="Pfam" id="PF20629"/>
    </source>
</evidence>
<proteinExistence type="predicted"/>
<protein>
    <submittedName>
        <fullName evidence="2">UxaA family hydrolase</fullName>
    </submittedName>
</protein>
<dbReference type="Pfam" id="PF20629">
    <property type="entry name" value="GD_AH_C"/>
    <property type="match status" value="1"/>
</dbReference>
<dbReference type="PANTHER" id="PTHR30536">
    <property type="entry name" value="ALTRONATE/GALACTARATE DEHYDRATASE"/>
    <property type="match status" value="1"/>
</dbReference>
<reference evidence="2" key="1">
    <citation type="submission" date="2019-09" db="EMBL/GenBank/DDBJ databases">
        <authorList>
            <person name="Ashton P.M."/>
            <person name="Dallman T."/>
            <person name="Nair S."/>
            <person name="De Pinna E."/>
            <person name="Peters T."/>
            <person name="Grant K."/>
        </authorList>
    </citation>
    <scope>NUCLEOTIDE SEQUENCE</scope>
    <source>
        <strain evidence="2">804450</strain>
    </source>
</reference>
<gene>
    <name evidence="2" type="ORF">F3550_12885</name>
</gene>
<dbReference type="GO" id="GO:0016787">
    <property type="term" value="F:hydrolase activity"/>
    <property type="evidence" value="ECO:0007669"/>
    <property type="project" value="UniProtKB-KW"/>
</dbReference>
<accession>A0A615QZB4</accession>
<dbReference type="PANTHER" id="PTHR30536:SF5">
    <property type="entry name" value="ALTRONATE DEHYDRATASE"/>
    <property type="match status" value="1"/>
</dbReference>
<dbReference type="EMBL" id="AAKXPG010000011">
    <property type="protein sequence ID" value="ECW7869791.1"/>
    <property type="molecule type" value="Genomic_DNA"/>
</dbReference>
<organism evidence="2">
    <name type="scientific">Salmonella enterica I</name>
    <dbReference type="NCBI Taxonomy" id="59201"/>
    <lineage>
        <taxon>Bacteria</taxon>
        <taxon>Pseudomonadati</taxon>
        <taxon>Pseudomonadota</taxon>
        <taxon>Gammaproteobacteria</taxon>
        <taxon>Enterobacterales</taxon>
        <taxon>Enterobacteriaceae</taxon>
        <taxon>Salmonella</taxon>
    </lineage>
</organism>
<evidence type="ECO:0000313" key="2">
    <source>
        <dbReference type="EMBL" id="ECW7869791.1"/>
    </source>
</evidence>
<dbReference type="GO" id="GO:0019698">
    <property type="term" value="P:D-galacturonate catabolic process"/>
    <property type="evidence" value="ECO:0007669"/>
    <property type="project" value="TreeGrafter"/>
</dbReference>
<keyword evidence="2" id="KW-0378">Hydrolase</keyword>
<sequence>MDNGNPSPGNKAGGITTLEEKSLGCIHKGGHRPVVEVTEYAQSPQKRGFIIMDTPGYNMASVTGVAAGGAQVMVFTTGRGTPIGTQIMPVIKVTANDITWQKMSDNIDLNVSAILTGTSSASEEGLRILEEVIHVANGKMTKSEALGFNDLAISRVCNYV</sequence>
<comment type="caution">
    <text evidence="2">The sequence shown here is derived from an EMBL/GenBank/DDBJ whole genome shotgun (WGS) entry which is preliminary data.</text>
</comment>
<dbReference type="AlphaFoldDB" id="A0A615QZB4"/>